<dbReference type="InterPro" id="IPR011249">
    <property type="entry name" value="Metalloenz_LuxS/M16"/>
</dbReference>
<dbReference type="Gene3D" id="3.30.830.10">
    <property type="entry name" value="Metalloenzyme, LuxS/M16 peptidase-like"/>
    <property type="match status" value="4"/>
</dbReference>
<dbReference type="Pfam" id="PF00675">
    <property type="entry name" value="Peptidase_M16"/>
    <property type="match status" value="1"/>
</dbReference>
<dbReference type="SUPFAM" id="SSF63411">
    <property type="entry name" value="LuxS/MPP-like metallohydrolase"/>
    <property type="match status" value="4"/>
</dbReference>
<name>A0A9X1YT90_9PSED</name>
<feature type="domain" description="Peptidase M16 C-terminal" evidence="8">
    <location>
        <begin position="204"/>
        <end position="385"/>
    </location>
</feature>
<evidence type="ECO:0000313" key="10">
    <source>
        <dbReference type="Proteomes" id="UP001155059"/>
    </source>
</evidence>
<evidence type="ECO:0000256" key="5">
    <source>
        <dbReference type="ARBA" id="ARBA00023049"/>
    </source>
</evidence>
<evidence type="ECO:0000256" key="1">
    <source>
        <dbReference type="ARBA" id="ARBA00007261"/>
    </source>
</evidence>
<feature type="signal peptide" evidence="6">
    <location>
        <begin position="1"/>
        <end position="19"/>
    </location>
</feature>
<dbReference type="GO" id="GO:0046872">
    <property type="term" value="F:metal ion binding"/>
    <property type="evidence" value="ECO:0007669"/>
    <property type="project" value="InterPro"/>
</dbReference>
<dbReference type="GO" id="GO:0008237">
    <property type="term" value="F:metallopeptidase activity"/>
    <property type="evidence" value="ECO:0007669"/>
    <property type="project" value="UniProtKB-KW"/>
</dbReference>
<dbReference type="PANTHER" id="PTHR43690">
    <property type="entry name" value="NARDILYSIN"/>
    <property type="match status" value="1"/>
</dbReference>
<feature type="domain" description="Peptidase M16 C-terminal" evidence="8">
    <location>
        <begin position="685"/>
        <end position="849"/>
    </location>
</feature>
<evidence type="ECO:0000256" key="4">
    <source>
        <dbReference type="ARBA" id="ARBA00022833"/>
    </source>
</evidence>
<reference evidence="9 10" key="1">
    <citation type="journal article" date="2022" name="Int. J. Syst. Evol. Microbiol.">
        <title>Pseudomonas aegrilactucae sp. nov. and Pseudomonas morbosilactucae sp. nov., pathogens causing bacterial rot of lettuce in Japan.</title>
        <authorList>
            <person name="Sawada H."/>
            <person name="Fujikawa T."/>
            <person name="Satou M."/>
        </authorList>
    </citation>
    <scope>NUCLEOTIDE SEQUENCE [LARGE SCALE GENOMIC DNA]</scope>
    <source>
        <strain evidence="9 10">MAFF 302030</strain>
    </source>
</reference>
<evidence type="ECO:0000256" key="2">
    <source>
        <dbReference type="ARBA" id="ARBA00022670"/>
    </source>
</evidence>
<evidence type="ECO:0000259" key="7">
    <source>
        <dbReference type="Pfam" id="PF00675"/>
    </source>
</evidence>
<keyword evidence="3" id="KW-0378">Hydrolase</keyword>
<proteinExistence type="inferred from homology"/>
<evidence type="ECO:0000256" key="6">
    <source>
        <dbReference type="SAM" id="SignalP"/>
    </source>
</evidence>
<keyword evidence="5" id="KW-0482">Metalloprotease</keyword>
<dbReference type="InterPro" id="IPR007863">
    <property type="entry name" value="Peptidase_M16_C"/>
</dbReference>
<dbReference type="Pfam" id="PF05193">
    <property type="entry name" value="Peptidase_M16_C"/>
    <property type="match status" value="2"/>
</dbReference>
<dbReference type="RefSeq" id="WP_268264575.1">
    <property type="nucleotide sequence ID" value="NZ_JALQCW010000008.1"/>
</dbReference>
<evidence type="ECO:0000313" key="9">
    <source>
        <dbReference type="EMBL" id="MCK9797141.1"/>
    </source>
</evidence>
<comment type="similarity">
    <text evidence="1">Belongs to the peptidase M16 family.</text>
</comment>
<keyword evidence="4" id="KW-0862">Zinc</keyword>
<keyword evidence="2" id="KW-0645">Protease</keyword>
<keyword evidence="6" id="KW-0732">Signal</keyword>
<dbReference type="AlphaFoldDB" id="A0A9X1YT90"/>
<dbReference type="EMBL" id="JALQCW010000008">
    <property type="protein sequence ID" value="MCK9797141.1"/>
    <property type="molecule type" value="Genomic_DNA"/>
</dbReference>
<dbReference type="Proteomes" id="UP001155059">
    <property type="component" value="Unassembled WGS sequence"/>
</dbReference>
<sequence length="927" mass="103571">MSKNLFTGLLGLLLLTACASHTPRTSFQWDDRLQRGTLANGFEYWLLADPAAKGRVDMRLLVQAGSVDESPEQIGNAHLLEHMAFYQRGQLPGTVRQTLLGAGWKQGMNFNAVTSNDRTQYLLSPAAGKQQLELSLQVLATIAGPADFNAADLARERPIVLEEWRGGLGVAQRMNEQRRDAQRAGSRYVGHPPIGSQQGIENAQLESLKRFHQDWYQASNMRLIIVGDIDPKALAQRIEHWFGSLPATRSPARDYLDLPLDRQLKIIQLQDSQSGGSNVALMFRFQEPDARGQDAAAARERLIARLTLGLVQQQLGRQARQEHSAVRSLTVQKHQIGQQSTVLAIGAGVGASGHEQGLQRLLEEIARLRQHGFNPQHLQEQKDSLRGIAQRMLDKGDDRDFADWVRRLNDASLQQHQVLRPSTIARNTLELLDSIQVEDLNQHFIRWTDQQDRVLQYQAPGLTPVQLPSREHVEASIQHWQQQDLAVALPIIKQNADLPTLSPAPNSGQVVATQRFDAEQVEHWQLSNGDRLVWLKRPGADGKAQLRIDSGAGYLAQGLIPWQAQAAAQLVGQSTPPGWSEAQLTRWRSTHGVQLSLDSQAQRLTFSGQSAVEQLPQLLGLYRSWQSQASISQEAVEESLNSLADSLARQTDSISSRQGQALSELRFAPQPSITPTPEQLTQVSSEDLLEQWQRISRSPVTYYVMADLDAERLRAWVSQELAGIPRGPALSAPLTQALPGPRQQTLAIALEPRASLTSFSFSQHPWSPADAAGVSLLGKLLAEDLKAQLRSEASGVYKLSFETELSQDQQRIESRLAFTTDPRRQDELWQLARKVFAELPQRLDEQRIAPLRKAFESQEKLRRDDPQTQLHRLILSERAYADPRYLSQQQHLPQALQLPALKALAKVVWNPANLRQQRLLPAPEAQP</sequence>
<evidence type="ECO:0000259" key="8">
    <source>
        <dbReference type="Pfam" id="PF05193"/>
    </source>
</evidence>
<protein>
    <submittedName>
        <fullName evidence="9">Insulinase family protein</fullName>
    </submittedName>
</protein>
<feature type="chain" id="PRO_5040955511" evidence="6">
    <location>
        <begin position="20"/>
        <end position="927"/>
    </location>
</feature>
<dbReference type="InterPro" id="IPR050626">
    <property type="entry name" value="Peptidase_M16"/>
</dbReference>
<feature type="domain" description="Peptidase M16 N-terminal" evidence="7">
    <location>
        <begin position="55"/>
        <end position="163"/>
    </location>
</feature>
<reference evidence="9 10" key="2">
    <citation type="journal article" date="2023" name="Plant Pathol.">
        <title>Dismantling and reorganizing Pseudomonas marginalis sensu#lato.</title>
        <authorList>
            <person name="Sawada H."/>
            <person name="Fujikawa T."/>
            <person name="Satou M."/>
        </authorList>
    </citation>
    <scope>NUCLEOTIDE SEQUENCE [LARGE SCALE GENOMIC DNA]</scope>
    <source>
        <strain evidence="9 10">MAFF 302030</strain>
    </source>
</reference>
<dbReference type="PROSITE" id="PS51257">
    <property type="entry name" value="PROKAR_LIPOPROTEIN"/>
    <property type="match status" value="1"/>
</dbReference>
<dbReference type="GO" id="GO:0006508">
    <property type="term" value="P:proteolysis"/>
    <property type="evidence" value="ECO:0007669"/>
    <property type="project" value="UniProtKB-KW"/>
</dbReference>
<gene>
    <name evidence="9" type="ORF">M1B34_05135</name>
</gene>
<accession>A0A9X1YT90</accession>
<dbReference type="InterPro" id="IPR011765">
    <property type="entry name" value="Pept_M16_N"/>
</dbReference>
<evidence type="ECO:0000256" key="3">
    <source>
        <dbReference type="ARBA" id="ARBA00022801"/>
    </source>
</evidence>
<dbReference type="PANTHER" id="PTHR43690:SF34">
    <property type="entry name" value="ZINC PROTEASE PQQL-LIKE"/>
    <property type="match status" value="1"/>
</dbReference>
<comment type="caution">
    <text evidence="9">The sequence shown here is derived from an EMBL/GenBank/DDBJ whole genome shotgun (WGS) entry which is preliminary data.</text>
</comment>
<organism evidence="9 10">
    <name type="scientific">Pseudomonas morbosilactucae</name>
    <dbReference type="NCBI Taxonomy" id="2938197"/>
    <lineage>
        <taxon>Bacteria</taxon>
        <taxon>Pseudomonadati</taxon>
        <taxon>Pseudomonadota</taxon>
        <taxon>Gammaproteobacteria</taxon>
        <taxon>Pseudomonadales</taxon>
        <taxon>Pseudomonadaceae</taxon>
        <taxon>Pseudomonas</taxon>
    </lineage>
</organism>